<keyword evidence="5" id="KW-1185">Reference proteome</keyword>
<dbReference type="EMBL" id="MCOG01000005">
    <property type="protein sequence ID" value="ORY84544.1"/>
    <property type="molecule type" value="Genomic_DNA"/>
</dbReference>
<evidence type="ECO:0000259" key="3">
    <source>
        <dbReference type="PROSITE" id="PS50158"/>
    </source>
</evidence>
<evidence type="ECO:0000313" key="5">
    <source>
        <dbReference type="Proteomes" id="UP000193920"/>
    </source>
</evidence>
<sequence>MDSKNNESSNSSNNICSTSSNSREKETLNNSELVNKGLQKLLEAINNNNHNNLEQITNAFIKTIENMKIRSNNEDYNSINVNTKGDEGTNNVPFHIKNFHLTSINFQQWFKSLVHHLISTDLINFIEVQKETKSMNQLEIKKDNKTQSIIEYSLDEEGNDVLKGCKTAFKMMSRLKERYYQTGQYYIDNIDKQIKGLKIKDNDFLSYIHKMDELYNLRKTECDKLDKESLDDIYKITHIFKELINTRIHPLFVYLVDCNFYDEFKEKMYKLNLLMVTIKNLTDNNNFDKYNNNINRVQKGKLPYNLNFDKNTNQREKVHIEDNYCYICEKYGHITKNCYKIKTNQSNSSNNKINKGRKRKLKLKTKKYNKIFKSCNVENKIKKHTNQHSDSDSDDIKSLNFNSNYVSCSLAKNDFIKGHNNKRKFEVINTSKNPNISSTSWIIDSGTAINLIKDCNKLTNVKKIEERTITYANGTTEIIKYIY</sequence>
<dbReference type="Proteomes" id="UP000193920">
    <property type="component" value="Unassembled WGS sequence"/>
</dbReference>
<accession>A0A1Y2FMG5</accession>
<protein>
    <recommendedName>
        <fullName evidence="3">CCHC-type domain-containing protein</fullName>
    </recommendedName>
</protein>
<keyword evidence="1" id="KW-0862">Zinc</keyword>
<dbReference type="InterPro" id="IPR001878">
    <property type="entry name" value="Znf_CCHC"/>
</dbReference>
<keyword evidence="1" id="KW-0863">Zinc-finger</keyword>
<name>A0A1Y2FMG5_9FUNG</name>
<evidence type="ECO:0000313" key="4">
    <source>
        <dbReference type="EMBL" id="ORY84544.1"/>
    </source>
</evidence>
<dbReference type="PROSITE" id="PS50158">
    <property type="entry name" value="ZF_CCHC"/>
    <property type="match status" value="1"/>
</dbReference>
<dbReference type="GO" id="GO:0008270">
    <property type="term" value="F:zinc ion binding"/>
    <property type="evidence" value="ECO:0007669"/>
    <property type="project" value="UniProtKB-KW"/>
</dbReference>
<proteinExistence type="predicted"/>
<dbReference type="OrthoDB" id="117862at2759"/>
<feature type="domain" description="CCHC-type" evidence="3">
    <location>
        <begin position="325"/>
        <end position="338"/>
    </location>
</feature>
<reference evidence="4 5" key="1">
    <citation type="submission" date="2016-08" db="EMBL/GenBank/DDBJ databases">
        <title>A Parts List for Fungal Cellulosomes Revealed by Comparative Genomics.</title>
        <authorList>
            <consortium name="DOE Joint Genome Institute"/>
            <person name="Haitjema C.H."/>
            <person name="Gilmore S.P."/>
            <person name="Henske J.K."/>
            <person name="Solomon K.V."/>
            <person name="De Groot R."/>
            <person name="Kuo A."/>
            <person name="Mondo S.J."/>
            <person name="Salamov A.A."/>
            <person name="Labutti K."/>
            <person name="Zhao Z."/>
            <person name="Chiniquy J."/>
            <person name="Barry K."/>
            <person name="Brewer H.M."/>
            <person name="Purvine S.O."/>
            <person name="Wright A.T."/>
            <person name="Boxma B."/>
            <person name="Van Alen T."/>
            <person name="Hackstein J.H."/>
            <person name="Baker S.E."/>
            <person name="Grigoriev I.V."/>
            <person name="O'Malley M.A."/>
        </authorList>
    </citation>
    <scope>NUCLEOTIDE SEQUENCE [LARGE SCALE GENOMIC DNA]</scope>
    <source>
        <strain evidence="4 5">G1</strain>
    </source>
</reference>
<dbReference type="SUPFAM" id="SSF57756">
    <property type="entry name" value="Retrovirus zinc finger-like domains"/>
    <property type="match status" value="1"/>
</dbReference>
<keyword evidence="1" id="KW-0479">Metal-binding</keyword>
<evidence type="ECO:0000256" key="1">
    <source>
        <dbReference type="PROSITE-ProRule" id="PRU00047"/>
    </source>
</evidence>
<evidence type="ECO:0000256" key="2">
    <source>
        <dbReference type="SAM" id="MobiDB-lite"/>
    </source>
</evidence>
<feature type="compositionally biased region" description="Low complexity" evidence="2">
    <location>
        <begin position="1"/>
        <end position="21"/>
    </location>
</feature>
<organism evidence="4 5">
    <name type="scientific">Neocallimastix californiae</name>
    <dbReference type="NCBI Taxonomy" id="1754190"/>
    <lineage>
        <taxon>Eukaryota</taxon>
        <taxon>Fungi</taxon>
        <taxon>Fungi incertae sedis</taxon>
        <taxon>Chytridiomycota</taxon>
        <taxon>Chytridiomycota incertae sedis</taxon>
        <taxon>Neocallimastigomycetes</taxon>
        <taxon>Neocallimastigales</taxon>
        <taxon>Neocallimastigaceae</taxon>
        <taxon>Neocallimastix</taxon>
    </lineage>
</organism>
<feature type="region of interest" description="Disordered" evidence="2">
    <location>
        <begin position="1"/>
        <end position="28"/>
    </location>
</feature>
<gene>
    <name evidence="4" type="ORF">LY90DRAFT_499255</name>
</gene>
<dbReference type="AlphaFoldDB" id="A0A1Y2FMG5"/>
<dbReference type="InterPro" id="IPR036875">
    <property type="entry name" value="Znf_CCHC_sf"/>
</dbReference>
<comment type="caution">
    <text evidence="4">The sequence shown here is derived from an EMBL/GenBank/DDBJ whole genome shotgun (WGS) entry which is preliminary data.</text>
</comment>
<dbReference type="GO" id="GO:0003676">
    <property type="term" value="F:nucleic acid binding"/>
    <property type="evidence" value="ECO:0007669"/>
    <property type="project" value="InterPro"/>
</dbReference>